<proteinExistence type="predicted"/>
<sequence length="519" mass="57997">MENLISNADDGILIENETDNSVENQTYAEYMSNIILQLPNAEKLQFLTGTSSSQASFYFMNNSREVNGSLYNNFLNQRAAGQGIQYGVRQVGLTLDSFVNSYLSVYLKLRYQLSPDDKAKQLEISSKTASAVKDLIPLWNAYVDKYLPGNINKLHETNTDIALIQVTDTLNTVWINPEYMLVLKDEPSYPYTHIDDFSKIYNRIPNQEEFIPDMKKLMEDIYRLSGASGAVTAEIAYAVHTLAIIIYNLLYPSEQNKGLSLTGSENLIPGLQFNPSNPEEVLNQLSRVPVDSYSNNNNVLKLSSEVLKIKIYDSEEITISPLQLLSNVLEDGRINSVFKETFSGTSYVVEAIVNNPVINPQLMVNPVPFDIITNTGWMLSEPVKNAVKNGYPPPSNITGYVFNSKPNFDFTEGGDFGFISSLVFSQFLELYITFTNCDTGKVKNYFEKNKFSNFNFLGRSIGNPSQPTSYSCQVVNKNTNNNSTSVVVKPNPPGYIPPTADITDSLCQLAAVEIIYPFA</sequence>
<name>A0ABP7H3I8_9FLAO</name>
<gene>
    <name evidence="1" type="ORF">GCM10022423_38520</name>
</gene>
<reference evidence="2" key="1">
    <citation type="journal article" date="2019" name="Int. J. Syst. Evol. Microbiol.">
        <title>The Global Catalogue of Microorganisms (GCM) 10K type strain sequencing project: providing services to taxonomists for standard genome sequencing and annotation.</title>
        <authorList>
            <consortium name="The Broad Institute Genomics Platform"/>
            <consortium name="The Broad Institute Genome Sequencing Center for Infectious Disease"/>
            <person name="Wu L."/>
            <person name="Ma J."/>
        </authorList>
    </citation>
    <scope>NUCLEOTIDE SEQUENCE [LARGE SCALE GENOMIC DNA]</scope>
    <source>
        <strain evidence="2">JCM 17337</strain>
    </source>
</reference>
<accession>A0ABP7H3I8</accession>
<protein>
    <submittedName>
        <fullName evidence="1">Uncharacterized protein</fullName>
    </submittedName>
</protein>
<dbReference type="Proteomes" id="UP001500748">
    <property type="component" value="Unassembled WGS sequence"/>
</dbReference>
<dbReference type="EMBL" id="BAABDU010000007">
    <property type="protein sequence ID" value="GAA3778908.1"/>
    <property type="molecule type" value="Genomic_DNA"/>
</dbReference>
<dbReference type="RefSeq" id="WP_345146317.1">
    <property type="nucleotide sequence ID" value="NZ_BAABDU010000007.1"/>
</dbReference>
<evidence type="ECO:0000313" key="2">
    <source>
        <dbReference type="Proteomes" id="UP001500748"/>
    </source>
</evidence>
<organism evidence="1 2">
    <name type="scientific">Flavobacterium ginsengiterrae</name>
    <dbReference type="NCBI Taxonomy" id="871695"/>
    <lineage>
        <taxon>Bacteria</taxon>
        <taxon>Pseudomonadati</taxon>
        <taxon>Bacteroidota</taxon>
        <taxon>Flavobacteriia</taxon>
        <taxon>Flavobacteriales</taxon>
        <taxon>Flavobacteriaceae</taxon>
        <taxon>Flavobacterium</taxon>
    </lineage>
</organism>
<evidence type="ECO:0000313" key="1">
    <source>
        <dbReference type="EMBL" id="GAA3778908.1"/>
    </source>
</evidence>
<comment type="caution">
    <text evidence="1">The sequence shown here is derived from an EMBL/GenBank/DDBJ whole genome shotgun (WGS) entry which is preliminary data.</text>
</comment>
<keyword evidence="2" id="KW-1185">Reference proteome</keyword>